<gene>
    <name evidence="2" type="ORF">E2C01_076764</name>
</gene>
<protein>
    <submittedName>
        <fullName evidence="2">Uncharacterized protein</fullName>
    </submittedName>
</protein>
<accession>A0A5B7IJG7</accession>
<name>A0A5B7IJG7_PORTR</name>
<dbReference type="EMBL" id="VSRR010058905">
    <property type="protein sequence ID" value="MPC82119.1"/>
    <property type="molecule type" value="Genomic_DNA"/>
</dbReference>
<feature type="region of interest" description="Disordered" evidence="1">
    <location>
        <begin position="1"/>
        <end position="40"/>
    </location>
</feature>
<feature type="region of interest" description="Disordered" evidence="1">
    <location>
        <begin position="63"/>
        <end position="110"/>
    </location>
</feature>
<keyword evidence="3" id="KW-1185">Reference proteome</keyword>
<organism evidence="2 3">
    <name type="scientific">Portunus trituberculatus</name>
    <name type="common">Swimming crab</name>
    <name type="synonym">Neptunus trituberculatus</name>
    <dbReference type="NCBI Taxonomy" id="210409"/>
    <lineage>
        <taxon>Eukaryota</taxon>
        <taxon>Metazoa</taxon>
        <taxon>Ecdysozoa</taxon>
        <taxon>Arthropoda</taxon>
        <taxon>Crustacea</taxon>
        <taxon>Multicrustacea</taxon>
        <taxon>Malacostraca</taxon>
        <taxon>Eumalacostraca</taxon>
        <taxon>Eucarida</taxon>
        <taxon>Decapoda</taxon>
        <taxon>Pleocyemata</taxon>
        <taxon>Brachyura</taxon>
        <taxon>Eubrachyura</taxon>
        <taxon>Portunoidea</taxon>
        <taxon>Portunidae</taxon>
        <taxon>Portuninae</taxon>
        <taxon>Portunus</taxon>
    </lineage>
</organism>
<feature type="compositionally biased region" description="Basic residues" evidence="1">
    <location>
        <begin position="85"/>
        <end position="97"/>
    </location>
</feature>
<sequence length="110" mass="12793">MRGTPPQFWEDKKALRPLSRTRRRRRHTDATHHYLRHNDMPLFNSTHADQLVLYVQRRRFPISAPSAGTECPSRPCDSPPLPSSPRHRHRHRRRRYPRVGGGGGGNSNTL</sequence>
<dbReference type="Proteomes" id="UP000324222">
    <property type="component" value="Unassembled WGS sequence"/>
</dbReference>
<dbReference type="AlphaFoldDB" id="A0A5B7IJG7"/>
<evidence type="ECO:0000256" key="1">
    <source>
        <dbReference type="SAM" id="MobiDB-lite"/>
    </source>
</evidence>
<proteinExistence type="predicted"/>
<evidence type="ECO:0000313" key="3">
    <source>
        <dbReference type="Proteomes" id="UP000324222"/>
    </source>
</evidence>
<feature type="compositionally biased region" description="Gly residues" evidence="1">
    <location>
        <begin position="99"/>
        <end position="110"/>
    </location>
</feature>
<reference evidence="2 3" key="1">
    <citation type="submission" date="2019-05" db="EMBL/GenBank/DDBJ databases">
        <title>Another draft genome of Portunus trituberculatus and its Hox gene families provides insights of decapod evolution.</title>
        <authorList>
            <person name="Jeong J.-H."/>
            <person name="Song I."/>
            <person name="Kim S."/>
            <person name="Choi T."/>
            <person name="Kim D."/>
            <person name="Ryu S."/>
            <person name="Kim W."/>
        </authorList>
    </citation>
    <scope>NUCLEOTIDE SEQUENCE [LARGE SCALE GENOMIC DNA]</scope>
    <source>
        <tissue evidence="2">Muscle</tissue>
    </source>
</reference>
<evidence type="ECO:0000313" key="2">
    <source>
        <dbReference type="EMBL" id="MPC82119.1"/>
    </source>
</evidence>
<comment type="caution">
    <text evidence="2">The sequence shown here is derived from an EMBL/GenBank/DDBJ whole genome shotgun (WGS) entry which is preliminary data.</text>
</comment>
<feature type="compositionally biased region" description="Basic and acidic residues" evidence="1">
    <location>
        <begin position="28"/>
        <end position="39"/>
    </location>
</feature>